<feature type="compositionally biased region" description="Basic residues" evidence="1">
    <location>
        <begin position="338"/>
        <end position="347"/>
    </location>
</feature>
<feature type="region of interest" description="Disordered" evidence="1">
    <location>
        <begin position="297"/>
        <end position="384"/>
    </location>
</feature>
<dbReference type="Proteomes" id="UP000772434">
    <property type="component" value="Unassembled WGS sequence"/>
</dbReference>
<name>A0A9P5PLS1_9AGAR</name>
<organism evidence="2 3">
    <name type="scientific">Rhodocollybia butyracea</name>
    <dbReference type="NCBI Taxonomy" id="206335"/>
    <lineage>
        <taxon>Eukaryota</taxon>
        <taxon>Fungi</taxon>
        <taxon>Dikarya</taxon>
        <taxon>Basidiomycota</taxon>
        <taxon>Agaricomycotina</taxon>
        <taxon>Agaricomycetes</taxon>
        <taxon>Agaricomycetidae</taxon>
        <taxon>Agaricales</taxon>
        <taxon>Marasmiineae</taxon>
        <taxon>Omphalotaceae</taxon>
        <taxon>Rhodocollybia</taxon>
    </lineage>
</organism>
<comment type="caution">
    <text evidence="2">The sequence shown here is derived from an EMBL/GenBank/DDBJ whole genome shotgun (WGS) entry which is preliminary data.</text>
</comment>
<gene>
    <name evidence="2" type="ORF">BDP27DRAFT_1424566</name>
</gene>
<accession>A0A9P5PLS1</accession>
<feature type="compositionally biased region" description="Basic residues" evidence="1">
    <location>
        <begin position="256"/>
        <end position="267"/>
    </location>
</feature>
<evidence type="ECO:0000313" key="3">
    <source>
        <dbReference type="Proteomes" id="UP000772434"/>
    </source>
</evidence>
<dbReference type="AlphaFoldDB" id="A0A9P5PLS1"/>
<evidence type="ECO:0000313" key="2">
    <source>
        <dbReference type="EMBL" id="KAF9065698.1"/>
    </source>
</evidence>
<reference evidence="2" key="1">
    <citation type="submission" date="2020-11" db="EMBL/GenBank/DDBJ databases">
        <authorList>
            <consortium name="DOE Joint Genome Institute"/>
            <person name="Ahrendt S."/>
            <person name="Riley R."/>
            <person name="Andreopoulos W."/>
            <person name="Labutti K."/>
            <person name="Pangilinan J."/>
            <person name="Ruiz-Duenas F.J."/>
            <person name="Barrasa J.M."/>
            <person name="Sanchez-Garcia M."/>
            <person name="Camarero S."/>
            <person name="Miyauchi S."/>
            <person name="Serrano A."/>
            <person name="Linde D."/>
            <person name="Babiker R."/>
            <person name="Drula E."/>
            <person name="Ayuso-Fernandez I."/>
            <person name="Pacheco R."/>
            <person name="Padilla G."/>
            <person name="Ferreira P."/>
            <person name="Barriuso J."/>
            <person name="Kellner H."/>
            <person name="Castanera R."/>
            <person name="Alfaro M."/>
            <person name="Ramirez L."/>
            <person name="Pisabarro A.G."/>
            <person name="Kuo A."/>
            <person name="Tritt A."/>
            <person name="Lipzen A."/>
            <person name="He G."/>
            <person name="Yan M."/>
            <person name="Ng V."/>
            <person name="Cullen D."/>
            <person name="Martin F."/>
            <person name="Rosso M.-N."/>
            <person name="Henrissat B."/>
            <person name="Hibbett D."/>
            <person name="Martinez A.T."/>
            <person name="Grigoriev I.V."/>
        </authorList>
    </citation>
    <scope>NUCLEOTIDE SEQUENCE</scope>
    <source>
        <strain evidence="2">AH 40177</strain>
    </source>
</reference>
<sequence length="640" mass="70350">MSVNDNFPKWWPTTLLADTINTYLSLTSLSDSRNLLDNFKSKKRSFFSLAEPLVQKFDTSSVTQQDSYFIGQDQGQLTVVGDIANEYSAQMIWTAAVAIQRKLTPHLLAVVKDSSYKPDTEAKAIRLAFSVLNARLVFLRTHVLGQRSCPLIVKSIVAACQRLSRVVHHLGLHRPSLPYSRRPIPIPLNKDCRETAWLGEQDPVDNRIPGAPGPVSDGEEEEGNSNVPSESERLAYEAPPSHSRASPVTGESSRYPTRRTKTRKAKRTSPAPLPKAVPKKLKKIPAPKVIPKASKEVKTPIVSKNSRTPKASLEAQELKSSKGKILVMETKAAGPSKGKTKTKNIKGKGKEVVPDSVVPPSLKRKRLNDTEDEAEASTLPTPTLAPKLKTSKKLVPVVEIPVPMASGSKGKVTVPLESSCEPTPAPAPPENLVFLVPDEDVDSLDLDGLFQDLASRSLKEFVASGSTEYRTVIVHFKRDALDLPSFEEILPPGNQKPKELFKTRLTWGITPELDAFLDLPAVSTGTHQMSWRVFLHANRALCNTDVVAREIPCLQCAAHRPADSKGEDRLPCTYRLDDNGSRRFGASCDNCAISHQMCSDTLHIPEVVEVLNETYEASKGSRVNIAKQVNTIARYLGIHV</sequence>
<feature type="compositionally biased region" description="Polar residues" evidence="1">
    <location>
        <begin position="243"/>
        <end position="255"/>
    </location>
</feature>
<feature type="region of interest" description="Disordered" evidence="1">
    <location>
        <begin position="198"/>
        <end position="276"/>
    </location>
</feature>
<keyword evidence="3" id="KW-1185">Reference proteome</keyword>
<evidence type="ECO:0000256" key="1">
    <source>
        <dbReference type="SAM" id="MobiDB-lite"/>
    </source>
</evidence>
<proteinExistence type="predicted"/>
<protein>
    <submittedName>
        <fullName evidence="2">Uncharacterized protein</fullName>
    </submittedName>
</protein>
<dbReference type="EMBL" id="JADNRY010000099">
    <property type="protein sequence ID" value="KAF9065698.1"/>
    <property type="molecule type" value="Genomic_DNA"/>
</dbReference>